<dbReference type="PANTHER" id="PTHR32133">
    <property type="entry name" value="OS07G0120400 PROTEIN"/>
    <property type="match status" value="1"/>
</dbReference>
<feature type="domain" description="F-box" evidence="1">
    <location>
        <begin position="9"/>
        <end position="50"/>
    </location>
</feature>
<sequence>MAMPRPPPDLVDDAIAEILIRVSPDEPADLVRASLVCKLWRRLLSDPAFLSRYRRFHRTPPLFGFFHDVGRVQTNPGFVPTTAASPFHQSALQCHPCLVFDCRHGRVLLRIVGTDRFVVWDPITGHREELRIPCIGDPLFSAAVLCAASDCDHRDCHGGPFTVVYAGTDVGGDGFPYAYVYSSETSAWSTPVSVHIGSYSNIDDRGVLVGDEIHFILPSAFKILKYNLQNHCLSVIDQPDPDLYYESVILMPTEDGYLGFAGILGSSLYLWSRKGADFIFMGTDVGAFTMELKSGRARKISEAKIFYFVVPFMTFCTPDSDCVKGKLLVHGEAH</sequence>
<dbReference type="AlphaFoldDB" id="A0AAV5EP76"/>
<proteinExistence type="predicted"/>
<dbReference type="SUPFAM" id="SSF50965">
    <property type="entry name" value="Galactose oxidase, central domain"/>
    <property type="match status" value="1"/>
</dbReference>
<organism evidence="2 3">
    <name type="scientific">Eleusine coracana subsp. coracana</name>
    <dbReference type="NCBI Taxonomy" id="191504"/>
    <lineage>
        <taxon>Eukaryota</taxon>
        <taxon>Viridiplantae</taxon>
        <taxon>Streptophyta</taxon>
        <taxon>Embryophyta</taxon>
        <taxon>Tracheophyta</taxon>
        <taxon>Spermatophyta</taxon>
        <taxon>Magnoliopsida</taxon>
        <taxon>Liliopsida</taxon>
        <taxon>Poales</taxon>
        <taxon>Poaceae</taxon>
        <taxon>PACMAD clade</taxon>
        <taxon>Chloridoideae</taxon>
        <taxon>Cynodonteae</taxon>
        <taxon>Eleusininae</taxon>
        <taxon>Eleusine</taxon>
    </lineage>
</organism>
<protein>
    <recommendedName>
        <fullName evidence="1">F-box domain-containing protein</fullName>
    </recommendedName>
</protein>
<gene>
    <name evidence="2" type="primary">gb12124</name>
    <name evidence="2" type="ORF">PR202_gb12124</name>
</gene>
<dbReference type="EMBL" id="BQKI01000077">
    <property type="protein sequence ID" value="GJN24386.1"/>
    <property type="molecule type" value="Genomic_DNA"/>
</dbReference>
<dbReference type="Pfam" id="PF00646">
    <property type="entry name" value="F-box"/>
    <property type="match status" value="1"/>
</dbReference>
<accession>A0AAV5EP76</accession>
<dbReference type="InterPro" id="IPR036047">
    <property type="entry name" value="F-box-like_dom_sf"/>
</dbReference>
<dbReference type="Proteomes" id="UP001054889">
    <property type="component" value="Unassembled WGS sequence"/>
</dbReference>
<evidence type="ECO:0000259" key="1">
    <source>
        <dbReference type="Pfam" id="PF00646"/>
    </source>
</evidence>
<dbReference type="InterPro" id="IPR011043">
    <property type="entry name" value="Gal_Oxase/kelch_b-propeller"/>
</dbReference>
<keyword evidence="3" id="KW-1185">Reference proteome</keyword>
<dbReference type="Gene3D" id="1.20.1280.50">
    <property type="match status" value="1"/>
</dbReference>
<name>A0AAV5EP76_ELECO</name>
<dbReference type="PANTHER" id="PTHR32133:SF372">
    <property type="entry name" value="F-BOX DOMAIN-CONTAINING PROTEIN"/>
    <property type="match status" value="1"/>
</dbReference>
<comment type="caution">
    <text evidence="2">The sequence shown here is derived from an EMBL/GenBank/DDBJ whole genome shotgun (WGS) entry which is preliminary data.</text>
</comment>
<reference evidence="2" key="2">
    <citation type="submission" date="2021-12" db="EMBL/GenBank/DDBJ databases">
        <title>Resequencing data analysis of finger millet.</title>
        <authorList>
            <person name="Hatakeyama M."/>
            <person name="Aluri S."/>
            <person name="Balachadran M.T."/>
            <person name="Sivarajan S.R."/>
            <person name="Poveda L."/>
            <person name="Shimizu-Inatsugi R."/>
            <person name="Schlapbach R."/>
            <person name="Sreeman S.M."/>
            <person name="Shimizu K.K."/>
        </authorList>
    </citation>
    <scope>NUCLEOTIDE SEQUENCE</scope>
</reference>
<evidence type="ECO:0000313" key="2">
    <source>
        <dbReference type="EMBL" id="GJN24386.1"/>
    </source>
</evidence>
<reference evidence="2" key="1">
    <citation type="journal article" date="2018" name="DNA Res.">
        <title>Multiple hybrid de novo genome assembly of finger millet, an orphan allotetraploid crop.</title>
        <authorList>
            <person name="Hatakeyama M."/>
            <person name="Aluri S."/>
            <person name="Balachadran M.T."/>
            <person name="Sivarajan S.R."/>
            <person name="Patrignani A."/>
            <person name="Gruter S."/>
            <person name="Poveda L."/>
            <person name="Shimizu-Inatsugi R."/>
            <person name="Baeten J."/>
            <person name="Francoijs K.J."/>
            <person name="Nataraja K.N."/>
            <person name="Reddy Y.A.N."/>
            <person name="Phadnis S."/>
            <person name="Ravikumar R.L."/>
            <person name="Schlapbach R."/>
            <person name="Sreeman S.M."/>
            <person name="Shimizu K.K."/>
        </authorList>
    </citation>
    <scope>NUCLEOTIDE SEQUENCE</scope>
</reference>
<evidence type="ECO:0000313" key="3">
    <source>
        <dbReference type="Proteomes" id="UP001054889"/>
    </source>
</evidence>
<dbReference type="InterPro" id="IPR001810">
    <property type="entry name" value="F-box_dom"/>
</dbReference>
<dbReference type="SUPFAM" id="SSF81383">
    <property type="entry name" value="F-box domain"/>
    <property type="match status" value="1"/>
</dbReference>